<evidence type="ECO:0000313" key="2">
    <source>
        <dbReference type="Proteomes" id="UP000001075"/>
    </source>
</evidence>
<dbReference type="EMBL" id="JH002057">
    <property type="protein sequence ID" value="EGW09282.1"/>
    <property type="molecule type" value="Genomic_DNA"/>
</dbReference>
<sequence length="64" mass="7123">MATALGTRQALPHSTQTVKQALLFSTCLRLRNIITEKPSKILQQPGSSRFYLLPKLVTIPDLLC</sequence>
<organism evidence="1 2">
    <name type="scientific">Cricetulus griseus</name>
    <name type="common">Chinese hamster</name>
    <name type="synonym">Cricetulus barabensis griseus</name>
    <dbReference type="NCBI Taxonomy" id="10029"/>
    <lineage>
        <taxon>Eukaryota</taxon>
        <taxon>Metazoa</taxon>
        <taxon>Chordata</taxon>
        <taxon>Craniata</taxon>
        <taxon>Vertebrata</taxon>
        <taxon>Euteleostomi</taxon>
        <taxon>Mammalia</taxon>
        <taxon>Eutheria</taxon>
        <taxon>Euarchontoglires</taxon>
        <taxon>Glires</taxon>
        <taxon>Rodentia</taxon>
        <taxon>Myomorpha</taxon>
        <taxon>Muroidea</taxon>
        <taxon>Cricetidae</taxon>
        <taxon>Cricetinae</taxon>
        <taxon>Cricetulus</taxon>
    </lineage>
</organism>
<accession>G3IDG8</accession>
<dbReference type="InParanoid" id="G3IDG8"/>
<proteinExistence type="predicted"/>
<dbReference type="AlphaFoldDB" id="G3IDG8"/>
<gene>
    <name evidence="1" type="ORF">I79_021748</name>
</gene>
<name>G3IDG8_CRIGR</name>
<evidence type="ECO:0000313" key="1">
    <source>
        <dbReference type="EMBL" id="EGW09282.1"/>
    </source>
</evidence>
<protein>
    <submittedName>
        <fullName evidence="1">Uncharacterized protein</fullName>
    </submittedName>
</protein>
<reference evidence="2" key="1">
    <citation type="journal article" date="2011" name="Nat. Biotechnol.">
        <title>The genomic sequence of the Chinese hamster ovary (CHO)-K1 cell line.</title>
        <authorList>
            <person name="Xu X."/>
            <person name="Nagarajan H."/>
            <person name="Lewis N.E."/>
            <person name="Pan S."/>
            <person name="Cai Z."/>
            <person name="Liu X."/>
            <person name="Chen W."/>
            <person name="Xie M."/>
            <person name="Wang W."/>
            <person name="Hammond S."/>
            <person name="Andersen M.R."/>
            <person name="Neff N."/>
            <person name="Passarelli B."/>
            <person name="Koh W."/>
            <person name="Fan H.C."/>
            <person name="Wang J."/>
            <person name="Gui Y."/>
            <person name="Lee K.H."/>
            <person name="Betenbaugh M.J."/>
            <person name="Quake S.R."/>
            <person name="Famili I."/>
            <person name="Palsson B.O."/>
            <person name="Wang J."/>
        </authorList>
    </citation>
    <scope>NUCLEOTIDE SEQUENCE [LARGE SCALE GENOMIC DNA]</scope>
    <source>
        <strain evidence="2">CHO K1 cell line</strain>
    </source>
</reference>
<dbReference type="Proteomes" id="UP000001075">
    <property type="component" value="Unassembled WGS sequence"/>
</dbReference>